<evidence type="ECO:0000256" key="1">
    <source>
        <dbReference type="SAM" id="MobiDB-lite"/>
    </source>
</evidence>
<keyword evidence="3" id="KW-0723">Serine/threonine-protein kinase</keyword>
<evidence type="ECO:0000313" key="4">
    <source>
        <dbReference type="Proteomes" id="UP000292003"/>
    </source>
</evidence>
<keyword evidence="3" id="KW-0808">Transferase</keyword>
<dbReference type="Gene3D" id="1.10.510.10">
    <property type="entry name" value="Transferase(Phosphotransferase) domain 1"/>
    <property type="match status" value="1"/>
</dbReference>
<protein>
    <submittedName>
        <fullName evidence="3">Serine/threonine protein kinase</fullName>
    </submittedName>
</protein>
<evidence type="ECO:0000259" key="2">
    <source>
        <dbReference type="PROSITE" id="PS50011"/>
    </source>
</evidence>
<feature type="domain" description="Protein kinase" evidence="2">
    <location>
        <begin position="14"/>
        <end position="282"/>
    </location>
</feature>
<organism evidence="3 4">
    <name type="scientific">Amycolatopsis suaedae</name>
    <dbReference type="NCBI Taxonomy" id="2510978"/>
    <lineage>
        <taxon>Bacteria</taxon>
        <taxon>Bacillati</taxon>
        <taxon>Actinomycetota</taxon>
        <taxon>Actinomycetes</taxon>
        <taxon>Pseudonocardiales</taxon>
        <taxon>Pseudonocardiaceae</taxon>
        <taxon>Amycolatopsis</taxon>
    </lineage>
</organism>
<dbReference type="InterPro" id="IPR000719">
    <property type="entry name" value="Prot_kinase_dom"/>
</dbReference>
<gene>
    <name evidence="3" type="ORF">EWH70_27815</name>
</gene>
<dbReference type="PANTHER" id="PTHR24348:SF68">
    <property type="entry name" value="SERINE_THREONINE-PROTEIN KINASE ATG1C"/>
    <property type="match status" value="1"/>
</dbReference>
<reference evidence="3 4" key="1">
    <citation type="submission" date="2019-02" db="EMBL/GenBank/DDBJ databases">
        <title>Draft genome sequence of Amycolatopsis sp. 8-3EHSu isolated from roots of Suaeda maritima.</title>
        <authorList>
            <person name="Duangmal K."/>
            <person name="Chantavorakit T."/>
        </authorList>
    </citation>
    <scope>NUCLEOTIDE SEQUENCE [LARGE SCALE GENOMIC DNA]</scope>
    <source>
        <strain evidence="3 4">8-3EHSu</strain>
    </source>
</reference>
<dbReference type="PROSITE" id="PS00109">
    <property type="entry name" value="PROTEIN_KINASE_TYR"/>
    <property type="match status" value="1"/>
</dbReference>
<dbReference type="GO" id="GO:0004674">
    <property type="term" value="F:protein serine/threonine kinase activity"/>
    <property type="evidence" value="ECO:0007669"/>
    <property type="project" value="UniProtKB-KW"/>
</dbReference>
<dbReference type="Gene3D" id="3.30.200.20">
    <property type="entry name" value="Phosphorylase Kinase, domain 1"/>
    <property type="match status" value="1"/>
</dbReference>
<dbReference type="PANTHER" id="PTHR24348">
    <property type="entry name" value="SERINE/THREONINE-PROTEIN KINASE UNC-51-RELATED"/>
    <property type="match status" value="1"/>
</dbReference>
<dbReference type="GO" id="GO:0005737">
    <property type="term" value="C:cytoplasm"/>
    <property type="evidence" value="ECO:0007669"/>
    <property type="project" value="TreeGrafter"/>
</dbReference>
<dbReference type="InterPro" id="IPR045269">
    <property type="entry name" value="Atg1-like"/>
</dbReference>
<comment type="caution">
    <text evidence="3">The sequence shown here is derived from an EMBL/GenBank/DDBJ whole genome shotgun (WGS) entry which is preliminary data.</text>
</comment>
<name>A0A4Q7J270_9PSEU</name>
<feature type="region of interest" description="Disordered" evidence="1">
    <location>
        <begin position="292"/>
        <end position="312"/>
    </location>
</feature>
<dbReference type="OrthoDB" id="9762169at2"/>
<sequence length="367" mass="40572">MTLLEPGQPIGTNYTVERFLGQGAFAEVYRVKHRYFGRQAMKVFKRIGTVEETEEMLGEAIMLSQIGHPNIVRVFNADTVSTSAGECGFFTMEYVAGGNLEKFWASHYDRFVPIEVVVQILKQMCDGLAVAHSETPPIIHRDITPQNVLIGYDTDGLRVRISDFGLAKRADPLTLLASTKGTLAFKAPESLMDRRGDSRAGDVWAIGTIAYLLLTDTLPYEDSASPSSFFGAQYRTPPRPPQQFNPDVDDTLGDIVLHSLEPNPRNRVPHAGALGAQFAAWLSRRELRPVRESRKLPQTSKEALGGAHSPVDEARARSLATRALDLSGQASSLNEAADVMEEAFNLFAPLRTEYEHKLTLWRKGVVG</sequence>
<keyword evidence="4" id="KW-1185">Reference proteome</keyword>
<dbReference type="InterPro" id="IPR008266">
    <property type="entry name" value="Tyr_kinase_AS"/>
</dbReference>
<dbReference type="EMBL" id="SFCC01000016">
    <property type="protein sequence ID" value="RZQ60493.1"/>
    <property type="molecule type" value="Genomic_DNA"/>
</dbReference>
<evidence type="ECO:0000313" key="3">
    <source>
        <dbReference type="EMBL" id="RZQ60493.1"/>
    </source>
</evidence>
<dbReference type="InterPro" id="IPR011009">
    <property type="entry name" value="Kinase-like_dom_sf"/>
</dbReference>
<dbReference type="GO" id="GO:0005524">
    <property type="term" value="F:ATP binding"/>
    <property type="evidence" value="ECO:0007669"/>
    <property type="project" value="InterPro"/>
</dbReference>
<dbReference type="AlphaFoldDB" id="A0A4Q7J270"/>
<proteinExistence type="predicted"/>
<accession>A0A4Q7J270</accession>
<dbReference type="Pfam" id="PF00069">
    <property type="entry name" value="Pkinase"/>
    <property type="match status" value="1"/>
</dbReference>
<dbReference type="SUPFAM" id="SSF56112">
    <property type="entry name" value="Protein kinase-like (PK-like)"/>
    <property type="match status" value="1"/>
</dbReference>
<dbReference type="Proteomes" id="UP000292003">
    <property type="component" value="Unassembled WGS sequence"/>
</dbReference>
<dbReference type="RefSeq" id="WP_130478499.1">
    <property type="nucleotide sequence ID" value="NZ_SFCC01000016.1"/>
</dbReference>
<dbReference type="CDD" id="cd14014">
    <property type="entry name" value="STKc_PknB_like"/>
    <property type="match status" value="1"/>
</dbReference>
<dbReference type="PROSITE" id="PS50011">
    <property type="entry name" value="PROTEIN_KINASE_DOM"/>
    <property type="match status" value="1"/>
</dbReference>
<keyword evidence="3" id="KW-0418">Kinase</keyword>